<accession>A0ABW4PQ72</accession>
<dbReference type="RefSeq" id="WP_380903267.1">
    <property type="nucleotide sequence ID" value="NZ_JBHUFU010000015.1"/>
</dbReference>
<name>A0ABW4PQ72_9ACTN</name>
<organism evidence="1 2">
    <name type="scientific">Streptomyces desertarenae</name>
    <dbReference type="NCBI Taxonomy" id="2666184"/>
    <lineage>
        <taxon>Bacteria</taxon>
        <taxon>Bacillati</taxon>
        <taxon>Actinomycetota</taxon>
        <taxon>Actinomycetes</taxon>
        <taxon>Kitasatosporales</taxon>
        <taxon>Streptomycetaceae</taxon>
        <taxon>Streptomyces</taxon>
    </lineage>
</organism>
<protein>
    <submittedName>
        <fullName evidence="1">Uncharacterized protein</fullName>
    </submittedName>
</protein>
<sequence length="348" mass="36912">MAEINPPPWMQAGSYPARTDRLGVISAGLSYPGFSTDEATPLRIRQGVKPSYQNYQLKVRAAATPNMTVIVSAGYCWVDNHDVGGYGAYCCVNDADRVLTIAPAGAAGQYRKDTVVASVYDAETAGTASEWRLEVIQGPYASTAGATVRGTLPPSAQVLADIAIAPGQTSVTNSNISDLRNYTVAAGGVLPVSSSVVPNRPHPGQVLYLTDLDRFRYGRSDGTTRDMHAAFFSGWRPLTSYGSFLSGATAGTPTPEVADITIGGYRERVFRGVINLSGVGTGAYGFFNWNADYRPTYERNWAAAGGGVGTYRIYLSTAGNWGMTNQQAGQTALPLGQLRISDPPGVIS</sequence>
<evidence type="ECO:0000313" key="1">
    <source>
        <dbReference type="EMBL" id="MFD1832399.1"/>
    </source>
</evidence>
<reference evidence="2" key="1">
    <citation type="journal article" date="2019" name="Int. J. Syst. Evol. Microbiol.">
        <title>The Global Catalogue of Microorganisms (GCM) 10K type strain sequencing project: providing services to taxonomists for standard genome sequencing and annotation.</title>
        <authorList>
            <consortium name="The Broad Institute Genomics Platform"/>
            <consortium name="The Broad Institute Genome Sequencing Center for Infectious Disease"/>
            <person name="Wu L."/>
            <person name="Ma J."/>
        </authorList>
    </citation>
    <scope>NUCLEOTIDE SEQUENCE [LARGE SCALE GENOMIC DNA]</scope>
    <source>
        <strain evidence="2">CGMCC 4.7455</strain>
    </source>
</reference>
<comment type="caution">
    <text evidence="1">The sequence shown here is derived from an EMBL/GenBank/DDBJ whole genome shotgun (WGS) entry which is preliminary data.</text>
</comment>
<proteinExistence type="predicted"/>
<gene>
    <name evidence="1" type="ORF">ACFSJS_22525</name>
</gene>
<keyword evidence="2" id="KW-1185">Reference proteome</keyword>
<evidence type="ECO:0000313" key="2">
    <source>
        <dbReference type="Proteomes" id="UP001597365"/>
    </source>
</evidence>
<dbReference type="Proteomes" id="UP001597365">
    <property type="component" value="Unassembled WGS sequence"/>
</dbReference>
<dbReference type="EMBL" id="JBHUFU010000015">
    <property type="protein sequence ID" value="MFD1832399.1"/>
    <property type="molecule type" value="Genomic_DNA"/>
</dbReference>